<accession>A2DW91</accession>
<evidence type="ECO:0000259" key="1">
    <source>
        <dbReference type="Pfam" id="PF10416"/>
    </source>
</evidence>
<dbReference type="VEuPathDB" id="TrichDB:TVAG_224680"/>
<dbReference type="SMR" id="A2DW91"/>
<name>A2DW91_TRIV3</name>
<dbReference type="RefSeq" id="XP_001327615.1">
    <property type="nucleotide sequence ID" value="XM_001327580.1"/>
</dbReference>
<sequence length="235" mass="26685">MAELCTPNIGGKRFMSLTAGFPIPKHKSGALQQILGMQFYFPDEIARDDFYSFPKPKEENENLNLVSRSFNASVTAPKLTESSSDMIIEPHNIGLIPASEWSPRPVSLEEIKSSYFTRRNGTSRSFDVKLYNALCITKSNPAAYKFIGVAWIDETHFKIDEKKFSQFLGTKSDYMTLFDQQGPISKYGFEQIFKGANPAFTRNSLCDDVDDCKVCIFSDPMHRFSRDKPFTHVDI</sequence>
<reference evidence="2" key="2">
    <citation type="journal article" date="2007" name="Science">
        <title>Draft genome sequence of the sexually transmitted pathogen Trichomonas vaginalis.</title>
        <authorList>
            <person name="Carlton J.M."/>
            <person name="Hirt R.P."/>
            <person name="Silva J.C."/>
            <person name="Delcher A.L."/>
            <person name="Schatz M."/>
            <person name="Zhao Q."/>
            <person name="Wortman J.R."/>
            <person name="Bidwell S.L."/>
            <person name="Alsmark U.C.M."/>
            <person name="Besteiro S."/>
            <person name="Sicheritz-Ponten T."/>
            <person name="Noel C.J."/>
            <person name="Dacks J.B."/>
            <person name="Foster P.G."/>
            <person name="Simillion C."/>
            <person name="Van de Peer Y."/>
            <person name="Miranda-Saavedra D."/>
            <person name="Barton G.J."/>
            <person name="Westrop G.D."/>
            <person name="Mueller S."/>
            <person name="Dessi D."/>
            <person name="Fiori P.L."/>
            <person name="Ren Q."/>
            <person name="Paulsen I."/>
            <person name="Zhang H."/>
            <person name="Bastida-Corcuera F.D."/>
            <person name="Simoes-Barbosa A."/>
            <person name="Brown M.T."/>
            <person name="Hayes R.D."/>
            <person name="Mukherjee M."/>
            <person name="Okumura C.Y."/>
            <person name="Schneider R."/>
            <person name="Smith A.J."/>
            <person name="Vanacova S."/>
            <person name="Villalvazo M."/>
            <person name="Haas B.J."/>
            <person name="Pertea M."/>
            <person name="Feldblyum T.V."/>
            <person name="Utterback T.R."/>
            <person name="Shu C.L."/>
            <person name="Osoegawa K."/>
            <person name="de Jong P.J."/>
            <person name="Hrdy I."/>
            <person name="Horvathova L."/>
            <person name="Zubacova Z."/>
            <person name="Dolezal P."/>
            <person name="Malik S.B."/>
            <person name="Logsdon J.M. Jr."/>
            <person name="Henze K."/>
            <person name="Gupta A."/>
            <person name="Wang C.C."/>
            <person name="Dunne R.L."/>
            <person name="Upcroft J.A."/>
            <person name="Upcroft P."/>
            <person name="White O."/>
            <person name="Salzberg S.L."/>
            <person name="Tang P."/>
            <person name="Chiu C.-H."/>
            <person name="Lee Y.-S."/>
            <person name="Embley T.M."/>
            <person name="Coombs G.H."/>
            <person name="Mottram J.C."/>
            <person name="Tachezy J."/>
            <person name="Fraser-Liggett C.M."/>
            <person name="Johnson P.J."/>
        </authorList>
    </citation>
    <scope>NUCLEOTIDE SEQUENCE [LARGE SCALE GENOMIC DNA]</scope>
    <source>
        <strain evidence="2">G3</strain>
    </source>
</reference>
<feature type="domain" description="Initiator binding" evidence="1">
    <location>
        <begin position="105"/>
        <end position="209"/>
    </location>
</feature>
<organism evidence="2 3">
    <name type="scientific">Trichomonas vaginalis (strain ATCC PRA-98 / G3)</name>
    <dbReference type="NCBI Taxonomy" id="412133"/>
    <lineage>
        <taxon>Eukaryota</taxon>
        <taxon>Metamonada</taxon>
        <taxon>Parabasalia</taxon>
        <taxon>Trichomonadida</taxon>
        <taxon>Trichomonadidae</taxon>
        <taxon>Trichomonas</taxon>
    </lineage>
</organism>
<dbReference type="EMBL" id="DS113257">
    <property type="protein sequence ID" value="EAY15392.1"/>
    <property type="molecule type" value="Genomic_DNA"/>
</dbReference>
<dbReference type="Gene3D" id="1.10.10.10">
    <property type="entry name" value="Winged helix-like DNA-binding domain superfamily/Winged helix DNA-binding domain"/>
    <property type="match status" value="1"/>
</dbReference>
<dbReference type="InParanoid" id="A2DW91"/>
<dbReference type="Proteomes" id="UP000001542">
    <property type="component" value="Unassembled WGS sequence"/>
</dbReference>
<dbReference type="InterPro" id="IPR036388">
    <property type="entry name" value="WH-like_DNA-bd_sf"/>
</dbReference>
<dbReference type="Pfam" id="PF10416">
    <property type="entry name" value="IBD"/>
    <property type="match status" value="1"/>
</dbReference>
<dbReference type="InterPro" id="IPR018845">
    <property type="entry name" value="Initiator-bd"/>
</dbReference>
<evidence type="ECO:0000313" key="3">
    <source>
        <dbReference type="Proteomes" id="UP000001542"/>
    </source>
</evidence>
<keyword evidence="3" id="KW-1185">Reference proteome</keyword>
<reference evidence="2" key="1">
    <citation type="submission" date="2006-10" db="EMBL/GenBank/DDBJ databases">
        <authorList>
            <person name="Amadeo P."/>
            <person name="Zhao Q."/>
            <person name="Wortman J."/>
            <person name="Fraser-Liggett C."/>
            <person name="Carlton J."/>
        </authorList>
    </citation>
    <scope>NUCLEOTIDE SEQUENCE</scope>
    <source>
        <strain evidence="2">G3</strain>
    </source>
</reference>
<proteinExistence type="predicted"/>
<dbReference type="KEGG" id="tva:4773395"/>
<protein>
    <recommendedName>
        <fullName evidence="1">Initiator binding domain-containing protein</fullName>
    </recommendedName>
</protein>
<dbReference type="AlphaFoldDB" id="A2DW91"/>
<gene>
    <name evidence="2" type="ORF">TVAG_224680</name>
</gene>
<dbReference type="VEuPathDB" id="TrichDB:TVAGG3_0804200"/>
<evidence type="ECO:0000313" key="2">
    <source>
        <dbReference type="EMBL" id="EAY15392.1"/>
    </source>
</evidence>